<keyword evidence="2" id="KW-1185">Reference proteome</keyword>
<reference evidence="2" key="1">
    <citation type="journal article" date="2019" name="Microbiology">
        <title>Complete Genome Sequence of an Uncultured Bacterium of the Candidate Phylum Bipolaricaulota.</title>
        <authorList>
            <person name="Kadnikov V.V."/>
            <person name="Mardanov A.V."/>
            <person name="Beletsky A.V."/>
            <person name="Frank Y.A."/>
            <person name="Karnachuk O.V."/>
            <person name="Ravin N.V."/>
        </authorList>
    </citation>
    <scope>NUCLEOTIDE SEQUENCE [LARGE SCALE GENOMIC DNA]</scope>
</reference>
<organism evidence="1 2">
    <name type="scientific">Candidatus Syntrophocurvum alkaliphilum</name>
    <dbReference type="NCBI Taxonomy" id="2293317"/>
    <lineage>
        <taxon>Bacteria</taxon>
        <taxon>Bacillati</taxon>
        <taxon>Bacillota</taxon>
        <taxon>Clostridia</taxon>
        <taxon>Eubacteriales</taxon>
        <taxon>Syntrophomonadaceae</taxon>
        <taxon>Candidatus Syntrophocurvum</taxon>
    </lineage>
</organism>
<gene>
    <name evidence="1" type="ORF">SYNTR_1345</name>
</gene>
<sequence>MQIKKSRVKSTKINTDLKITIVYPPVVDWYLLYQRPQQLLNALSTFEGVTSIFISSEEFRQLKEPIIEMEPNLYVVKKDVDFSHLVKGKKILWLSYPNYYYYADQEHYDLIVFDAIDSPVEELNFWLENLDKALQRSNLIMCTSEALINYYQKYGKAIYYCPNGADYNHFAKAAEKLPKPIDFPATSSIVVGFYGALASWVDFDLIKTIAERYHVVLIGNNKYYNYDLNHPNITVLEHKDYNVLPYYLSQFDLALIPFRLTELVKACDPVKYYEYLSAGKPILATDIYEIKRRYSDLTYFINKENCFRTIEKAIKEDSMVIKKRRMETAQLNSWQERAKTVIRSIRNHL</sequence>
<protein>
    <recommendedName>
        <fullName evidence="3">Glycosyltransferase</fullName>
    </recommendedName>
</protein>
<evidence type="ECO:0008006" key="3">
    <source>
        <dbReference type="Google" id="ProtNLM"/>
    </source>
</evidence>
<evidence type="ECO:0000313" key="1">
    <source>
        <dbReference type="EMBL" id="QGT99938.1"/>
    </source>
</evidence>
<dbReference type="KEGG" id="salq:SYNTR_1345"/>
<accession>A0A6I6DAZ5</accession>
<evidence type="ECO:0000313" key="2">
    <source>
        <dbReference type="Proteomes" id="UP000426444"/>
    </source>
</evidence>
<dbReference type="Proteomes" id="UP000426444">
    <property type="component" value="Chromosome"/>
</dbReference>
<dbReference type="SUPFAM" id="SSF53756">
    <property type="entry name" value="UDP-Glycosyltransferase/glycogen phosphorylase"/>
    <property type="match status" value="1"/>
</dbReference>
<dbReference type="RefSeq" id="WP_156203779.1">
    <property type="nucleotide sequence ID" value="NZ_CP046457.1"/>
</dbReference>
<dbReference type="EMBL" id="CP046457">
    <property type="protein sequence ID" value="QGT99938.1"/>
    <property type="molecule type" value="Genomic_DNA"/>
</dbReference>
<proteinExistence type="predicted"/>
<dbReference type="Gene3D" id="3.40.50.2000">
    <property type="entry name" value="Glycogen Phosphorylase B"/>
    <property type="match status" value="1"/>
</dbReference>
<name>A0A6I6DAZ5_9FIRM</name>
<dbReference type="AlphaFoldDB" id="A0A6I6DAZ5"/>
<dbReference type="OrthoDB" id="9816564at2"/>